<sequence length="486" mass="54984">MVRKQRLLRLLLSEKLETVEAWAAILEDGGEYEVTIGAAVDGQEGGGRAPLIRSINEVVPHLPGYTMVSTSLKALMSYAVEKYPRQVNQLVQEWLRGGHSVYLRRWIIRDWLKCRSLPSVDSVELLQWRHALFVATINETAKALKWALLGYLNAVDEAIGDQFEDGKVTTRTPDAAMPSMKSVEELLGFYFLHAEQLASCSLLCAAKLHALAVRDQRSSVKLVEDDEVLVRLRWSLMLKPMLFKPLLQHAIALKTMPGKATASQYWSSEELERLVGLVDITDRMTFLDEMHARRDELECAFKSGVEHIYSSTSKERSAVEAAVAEYLGSLSDEKRLLLVKELERDLDEAPPHLFPYVFMFFGLVLSATLLLPDQDLVVEAVSILFALLYRRTHDANSCLDAFSLLLRLQVASNVIWHDNALYLQAIESLSEQATLQVEPKLKWVARMALHQLLFECDVQVLQHNTPNLSKLLPRCTMRLVSMRLGN</sequence>
<dbReference type="EMBL" id="ANJA01004039">
    <property type="protein sequence ID" value="ETO59796.1"/>
    <property type="molecule type" value="Genomic_DNA"/>
</dbReference>
<dbReference type="AlphaFoldDB" id="A0A080YZI5"/>
<protein>
    <submittedName>
        <fullName evidence="1">Uncharacterized protein</fullName>
    </submittedName>
</protein>
<proteinExistence type="predicted"/>
<name>A0A080YZI5_PHYNI</name>
<evidence type="ECO:0000313" key="2">
    <source>
        <dbReference type="Proteomes" id="UP000028582"/>
    </source>
</evidence>
<dbReference type="Proteomes" id="UP000028582">
    <property type="component" value="Unassembled WGS sequence"/>
</dbReference>
<comment type="caution">
    <text evidence="1">The sequence shown here is derived from an EMBL/GenBank/DDBJ whole genome shotgun (WGS) entry which is preliminary data.</text>
</comment>
<accession>A0A080YZI5</accession>
<gene>
    <name evidence="1" type="ORF">F444_21919</name>
</gene>
<organism evidence="1 2">
    <name type="scientific">Phytophthora nicotianae P1976</name>
    <dbReference type="NCBI Taxonomy" id="1317066"/>
    <lineage>
        <taxon>Eukaryota</taxon>
        <taxon>Sar</taxon>
        <taxon>Stramenopiles</taxon>
        <taxon>Oomycota</taxon>
        <taxon>Peronosporomycetes</taxon>
        <taxon>Peronosporales</taxon>
        <taxon>Peronosporaceae</taxon>
        <taxon>Phytophthora</taxon>
    </lineage>
</organism>
<evidence type="ECO:0000313" key="1">
    <source>
        <dbReference type="EMBL" id="ETO59796.1"/>
    </source>
</evidence>
<reference evidence="1 2" key="1">
    <citation type="submission" date="2013-11" db="EMBL/GenBank/DDBJ databases">
        <title>The Genome Sequence of Phytophthora parasitica P1976.</title>
        <authorList>
            <consortium name="The Broad Institute Genomics Platform"/>
            <person name="Russ C."/>
            <person name="Tyler B."/>
            <person name="Panabieres F."/>
            <person name="Shan W."/>
            <person name="Tripathy S."/>
            <person name="Grunwald N."/>
            <person name="Machado M."/>
            <person name="Johnson C.S."/>
            <person name="Walker B."/>
            <person name="Young S."/>
            <person name="Zeng Q."/>
            <person name="Gargeya S."/>
            <person name="Fitzgerald M."/>
            <person name="Haas B."/>
            <person name="Abouelleil A."/>
            <person name="Allen A.W."/>
            <person name="Alvarado L."/>
            <person name="Arachchi H.M."/>
            <person name="Berlin A.M."/>
            <person name="Chapman S.B."/>
            <person name="Gainer-Dewar J."/>
            <person name="Goldberg J."/>
            <person name="Griggs A."/>
            <person name="Gujja S."/>
            <person name="Hansen M."/>
            <person name="Howarth C."/>
            <person name="Imamovic A."/>
            <person name="Ireland A."/>
            <person name="Larimer J."/>
            <person name="McCowan C."/>
            <person name="Murphy C."/>
            <person name="Pearson M."/>
            <person name="Poon T.W."/>
            <person name="Priest M."/>
            <person name="Roberts A."/>
            <person name="Saif S."/>
            <person name="Shea T."/>
            <person name="Sisk P."/>
            <person name="Sykes S."/>
            <person name="Wortman J."/>
            <person name="Nusbaum C."/>
            <person name="Birren B."/>
        </authorList>
    </citation>
    <scope>NUCLEOTIDE SEQUENCE [LARGE SCALE GENOMIC DNA]</scope>
    <source>
        <strain evidence="1 2">P1976</strain>
    </source>
</reference>
<dbReference type="OrthoDB" id="101421at2759"/>